<reference evidence="2" key="1">
    <citation type="submission" date="2011-10" db="EMBL/GenBank/DDBJ databases">
        <title>The complete genome of chromosome of Thermovirga lienii DSM 17291.</title>
        <authorList>
            <consortium name="US DOE Joint Genome Institute (JGI-PGF)"/>
            <person name="Lucas S."/>
            <person name="Copeland A."/>
            <person name="Lapidus A."/>
            <person name="Glavina del Rio T."/>
            <person name="Dalin E."/>
            <person name="Tice H."/>
            <person name="Bruce D."/>
            <person name="Goodwin L."/>
            <person name="Pitluck S."/>
            <person name="Peters L."/>
            <person name="Mikhailova N."/>
            <person name="Saunders E."/>
            <person name="Kyrpides N."/>
            <person name="Mavromatis K."/>
            <person name="Ivanova N."/>
            <person name="Last F.I."/>
            <person name="Brettin T."/>
            <person name="Detter J.C."/>
            <person name="Han C."/>
            <person name="Larimer F."/>
            <person name="Land M."/>
            <person name="Hauser L."/>
            <person name="Markowitz V."/>
            <person name="Cheng J.-F."/>
            <person name="Hugenholtz P."/>
            <person name="Woyke T."/>
            <person name="Wu D."/>
            <person name="Spring S."/>
            <person name="Schroeder M."/>
            <person name="Brambilla E.-M."/>
            <person name="Klenk H.-P."/>
            <person name="Eisen J.A."/>
        </authorList>
    </citation>
    <scope>NUCLEOTIDE SEQUENCE [LARGE SCALE GENOMIC DNA]</scope>
    <source>
        <strain evidence="2">ATCC BAA-1197 / DSM 17291 / Cas60314</strain>
    </source>
</reference>
<evidence type="ECO:0000313" key="2">
    <source>
        <dbReference type="Proteomes" id="UP000005868"/>
    </source>
</evidence>
<keyword evidence="2" id="KW-1185">Reference proteome</keyword>
<reference evidence="1 2" key="2">
    <citation type="journal article" date="2012" name="Stand. Genomic Sci.">
        <title>Genome sequence of the moderately thermophilic, amino-acid-degrading and sulfur-reducing bacterium Thermovirga lienii type strain (Cas60314(T)).</title>
        <authorList>
            <person name="Goker M."/>
            <person name="Saunders E."/>
            <person name="Lapidus A."/>
            <person name="Nolan M."/>
            <person name="Lucas S."/>
            <person name="Hammon N."/>
            <person name="Deshpande S."/>
            <person name="Cheng J.F."/>
            <person name="Han C."/>
            <person name="Tapia R."/>
            <person name="Goodwin L.A."/>
            <person name="Pitluck S."/>
            <person name="Liolios K."/>
            <person name="Mavromatis K."/>
            <person name="Pagani I."/>
            <person name="Ivanova N."/>
            <person name="Mikhailova N."/>
            <person name="Pati A."/>
            <person name="Chen A."/>
            <person name="Palaniappan K."/>
            <person name="Land M."/>
            <person name="Chang Y.J."/>
            <person name="Jeffries C.D."/>
            <person name="Brambilla E.M."/>
            <person name="Rohde M."/>
            <person name="Spring S."/>
            <person name="Detter J.C."/>
            <person name="Woyke T."/>
            <person name="Bristow J."/>
            <person name="Eisen J.A."/>
            <person name="Markowitz V."/>
            <person name="Hugenholtz P."/>
            <person name="Kyrpides N.C."/>
            <person name="Klenk H.P."/>
        </authorList>
    </citation>
    <scope>NUCLEOTIDE SEQUENCE [LARGE SCALE GENOMIC DNA]</scope>
    <source>
        <strain evidence="2">ATCC BAA-1197 / DSM 17291 / Cas60314</strain>
    </source>
</reference>
<dbReference type="EMBL" id="CP003096">
    <property type="protein sequence ID" value="AER66469.1"/>
    <property type="molecule type" value="Genomic_DNA"/>
</dbReference>
<dbReference type="STRING" id="580340.Tlie_0736"/>
<evidence type="ECO:0008006" key="3">
    <source>
        <dbReference type="Google" id="ProtNLM"/>
    </source>
</evidence>
<dbReference type="KEGG" id="tli:Tlie_0736"/>
<sequence length="78" mass="8952">MQGEVRRVNVLVGKKTYSILTRLDEQKFKAVLSIVKEAVESVESSVDQEQRLLLGCLKMAYKIEEVTRKLEEALKERA</sequence>
<gene>
    <name evidence="1" type="ordered locus">Tlie_0736</name>
</gene>
<dbReference type="HOGENOM" id="CLU_2620900_0_0_0"/>
<name>G7V9A0_THELD</name>
<protein>
    <recommendedName>
        <fullName evidence="3">Cell division protein ZapA</fullName>
    </recommendedName>
</protein>
<proteinExistence type="predicted"/>
<organism evidence="1 2">
    <name type="scientific">Thermovirga lienii (strain ATCC BAA-1197 / DSM 17291 / Cas60314)</name>
    <dbReference type="NCBI Taxonomy" id="580340"/>
    <lineage>
        <taxon>Bacteria</taxon>
        <taxon>Thermotogati</taxon>
        <taxon>Synergistota</taxon>
        <taxon>Synergistia</taxon>
        <taxon>Synergistales</taxon>
        <taxon>Thermovirgaceae</taxon>
        <taxon>Thermovirga</taxon>
    </lineage>
</organism>
<dbReference type="eggNOG" id="ENOG5033F3V">
    <property type="taxonomic scope" value="Bacteria"/>
</dbReference>
<accession>G7V9A0</accession>
<dbReference type="AlphaFoldDB" id="G7V9A0"/>
<evidence type="ECO:0000313" key="1">
    <source>
        <dbReference type="EMBL" id="AER66469.1"/>
    </source>
</evidence>
<dbReference type="Proteomes" id="UP000005868">
    <property type="component" value="Chromosome"/>
</dbReference>